<dbReference type="KEGG" id="smam:Mal15_41010"/>
<reference evidence="1 2" key="1">
    <citation type="submission" date="2019-02" db="EMBL/GenBank/DDBJ databases">
        <title>Planctomycetal bacteria perform biofilm scaping via a novel small molecule.</title>
        <authorList>
            <person name="Jeske O."/>
            <person name="Boedeker C."/>
            <person name="Wiegand S."/>
            <person name="Breitling P."/>
            <person name="Kallscheuer N."/>
            <person name="Jogler M."/>
            <person name="Rohde M."/>
            <person name="Petersen J."/>
            <person name="Medema M.H."/>
            <person name="Surup F."/>
            <person name="Jogler C."/>
        </authorList>
    </citation>
    <scope>NUCLEOTIDE SEQUENCE [LARGE SCALE GENOMIC DNA]</scope>
    <source>
        <strain evidence="1 2">Mal15</strain>
    </source>
</reference>
<dbReference type="RefSeq" id="WP_147869339.1">
    <property type="nucleotide sequence ID" value="NZ_CP036264.1"/>
</dbReference>
<protein>
    <submittedName>
        <fullName evidence="1">Uncharacterized protein</fullName>
    </submittedName>
</protein>
<gene>
    <name evidence="1" type="ORF">Mal15_41010</name>
</gene>
<evidence type="ECO:0000313" key="2">
    <source>
        <dbReference type="Proteomes" id="UP000321353"/>
    </source>
</evidence>
<organism evidence="1 2">
    <name type="scientific">Stieleria maiorica</name>
    <dbReference type="NCBI Taxonomy" id="2795974"/>
    <lineage>
        <taxon>Bacteria</taxon>
        <taxon>Pseudomonadati</taxon>
        <taxon>Planctomycetota</taxon>
        <taxon>Planctomycetia</taxon>
        <taxon>Pirellulales</taxon>
        <taxon>Pirellulaceae</taxon>
        <taxon>Stieleria</taxon>
    </lineage>
</organism>
<keyword evidence="2" id="KW-1185">Reference proteome</keyword>
<dbReference type="Proteomes" id="UP000321353">
    <property type="component" value="Chromosome"/>
</dbReference>
<name>A0A5B9MFK4_9BACT</name>
<dbReference type="AlphaFoldDB" id="A0A5B9MFK4"/>
<sequence length="316" mass="34918">MKLAFRILNRGNGALGNAEVTLNWGSKTWRVDDSASMGWKRVTRSRVGSFEVKDWNVVWLWDKPGGKGRNIAVLWDAPRGLADKSRGDGSGRLFDPEDASLKQREIQWTLVTPPPPQSKQLSPRRQKLITWLKTEFKSDINYGTSKYNELTGGDKGIGGKSDKPGYTNCLILPGIVSAEIAKEKGHTGEKLLPWLKKNSLTGTYQVRDRGKKLGAWISAADKKKRPIPGDIFALLKKGATNHETDGIGHVGVFLEYVSDTKWKTADFGQGDSGYTGRTLIRDYDPATGKLTSPKTAKPPRVLAGWVDLDLYFKGSS</sequence>
<evidence type="ECO:0000313" key="1">
    <source>
        <dbReference type="EMBL" id="QEG00033.1"/>
    </source>
</evidence>
<dbReference type="EMBL" id="CP036264">
    <property type="protein sequence ID" value="QEG00033.1"/>
    <property type="molecule type" value="Genomic_DNA"/>
</dbReference>
<accession>A0A5B9MFK4</accession>
<proteinExistence type="predicted"/>